<reference evidence="2" key="1">
    <citation type="submission" date="2020-02" db="EMBL/GenBank/DDBJ databases">
        <authorList>
            <person name="Palmer J.M."/>
        </authorList>
    </citation>
    <scope>NUCLEOTIDE SEQUENCE</scope>
    <source>
        <strain evidence="2">EPUS1.4</strain>
        <tissue evidence="2">Thallus</tissue>
    </source>
</reference>
<organism evidence="2 3">
    <name type="scientific">Endocarpon pusillum</name>
    <dbReference type="NCBI Taxonomy" id="364733"/>
    <lineage>
        <taxon>Eukaryota</taxon>
        <taxon>Fungi</taxon>
        <taxon>Dikarya</taxon>
        <taxon>Ascomycota</taxon>
        <taxon>Pezizomycotina</taxon>
        <taxon>Eurotiomycetes</taxon>
        <taxon>Chaetothyriomycetidae</taxon>
        <taxon>Verrucariales</taxon>
        <taxon>Verrucariaceae</taxon>
        <taxon>Endocarpon</taxon>
    </lineage>
</organism>
<dbReference type="Proteomes" id="UP000606974">
    <property type="component" value="Unassembled WGS sequence"/>
</dbReference>
<dbReference type="Gene3D" id="3.40.50.1110">
    <property type="entry name" value="SGNH hydrolase"/>
    <property type="match status" value="1"/>
</dbReference>
<name>A0A8H7A9Y2_9EURO</name>
<dbReference type="SUPFAM" id="SSF52266">
    <property type="entry name" value="SGNH hydrolase"/>
    <property type="match status" value="1"/>
</dbReference>
<dbReference type="OrthoDB" id="671439at2759"/>
<gene>
    <name evidence="2" type="ORF">GJ744_003422</name>
</gene>
<evidence type="ECO:0000313" key="3">
    <source>
        <dbReference type="Proteomes" id="UP000606974"/>
    </source>
</evidence>
<keyword evidence="3" id="KW-1185">Reference proteome</keyword>
<evidence type="ECO:0000259" key="1">
    <source>
        <dbReference type="Pfam" id="PF13472"/>
    </source>
</evidence>
<accession>A0A8H7A9Y2</accession>
<dbReference type="InterPro" id="IPR036514">
    <property type="entry name" value="SGNH_hydro_sf"/>
</dbReference>
<feature type="domain" description="SGNH hydrolase-type esterase" evidence="1">
    <location>
        <begin position="26"/>
        <end position="231"/>
    </location>
</feature>
<dbReference type="InterPro" id="IPR013830">
    <property type="entry name" value="SGNH_hydro"/>
</dbReference>
<evidence type="ECO:0000313" key="2">
    <source>
        <dbReference type="EMBL" id="KAF7503644.1"/>
    </source>
</evidence>
<dbReference type="PANTHER" id="PTHR14209">
    <property type="entry name" value="ISOAMYL ACETATE-HYDROLYZING ESTERASE 1"/>
    <property type="match status" value="1"/>
</dbReference>
<dbReference type="AlphaFoldDB" id="A0A8H7A9Y2"/>
<sequence>MSTDVDALSNSWTTMTYDKPYDQFLLFGDSITEQADCQDRGFAFAAALQDVYIRRLDVINRGFSGYTTRNALKVLPRFMPSPLQATVRLMMIFFGANDACLPGQSQHVPLDAYCKCLKLLCLHPSVTSHNPSIILVTPAPVDEYQMMVSDALKGYTTPQRTAANTKMYADACRGIGEELNLPVVDLWAAFMSKAGWKEGEPLIGSMDVARNEVLQNLLRDGLHFNPEGYRLMYDEVMKVIRERIPDQSPERLPFVYPPWRLAPA</sequence>
<dbReference type="Pfam" id="PF13472">
    <property type="entry name" value="Lipase_GDSL_2"/>
    <property type="match status" value="1"/>
</dbReference>
<proteinExistence type="predicted"/>
<dbReference type="CDD" id="cd01838">
    <property type="entry name" value="Isoamyl_acetate_hydrolase_like"/>
    <property type="match status" value="1"/>
</dbReference>
<dbReference type="PANTHER" id="PTHR14209:SF19">
    <property type="entry name" value="ISOAMYL ACETATE-HYDROLYZING ESTERASE 1 HOMOLOG"/>
    <property type="match status" value="1"/>
</dbReference>
<dbReference type="InterPro" id="IPR045136">
    <property type="entry name" value="Iah1-like"/>
</dbReference>
<protein>
    <recommendedName>
        <fullName evidence="1">SGNH hydrolase-type esterase domain-containing protein</fullName>
    </recommendedName>
</protein>
<comment type="caution">
    <text evidence="2">The sequence shown here is derived from an EMBL/GenBank/DDBJ whole genome shotgun (WGS) entry which is preliminary data.</text>
</comment>
<dbReference type="EMBL" id="JAACFV010000168">
    <property type="protein sequence ID" value="KAF7503644.1"/>
    <property type="molecule type" value="Genomic_DNA"/>
</dbReference>